<dbReference type="GO" id="GO:0016787">
    <property type="term" value="F:hydrolase activity"/>
    <property type="evidence" value="ECO:0007669"/>
    <property type="project" value="UniProtKB-KW"/>
</dbReference>
<feature type="domain" description="DEAD-box RNA helicase Q" evidence="10">
    <location>
        <begin position="59"/>
        <end position="87"/>
    </location>
</feature>
<dbReference type="GO" id="GO:0003724">
    <property type="term" value="F:RNA helicase activity"/>
    <property type="evidence" value="ECO:0007669"/>
    <property type="project" value="InterPro"/>
</dbReference>
<dbReference type="GO" id="GO:0003676">
    <property type="term" value="F:nucleic acid binding"/>
    <property type="evidence" value="ECO:0007669"/>
    <property type="project" value="InterPro"/>
</dbReference>
<dbReference type="EMBL" id="CP053642">
    <property type="protein sequence ID" value="QKD79095.1"/>
    <property type="molecule type" value="Genomic_DNA"/>
</dbReference>
<evidence type="ECO:0000259" key="9">
    <source>
        <dbReference type="PROSITE" id="PS51194"/>
    </source>
</evidence>
<comment type="similarity">
    <text evidence="5">Belongs to the DEAD box helicase family.</text>
</comment>
<feature type="compositionally biased region" description="Basic and acidic residues" evidence="7">
    <location>
        <begin position="1"/>
        <end position="11"/>
    </location>
</feature>
<feature type="compositionally biased region" description="Basic residues" evidence="7">
    <location>
        <begin position="510"/>
        <end position="520"/>
    </location>
</feature>
<evidence type="ECO:0000313" key="11">
    <source>
        <dbReference type="EMBL" id="QKD79095.1"/>
    </source>
</evidence>
<evidence type="ECO:0000256" key="6">
    <source>
        <dbReference type="PROSITE-ProRule" id="PRU00552"/>
    </source>
</evidence>
<evidence type="ECO:0000256" key="2">
    <source>
        <dbReference type="ARBA" id="ARBA00022801"/>
    </source>
</evidence>
<dbReference type="GO" id="GO:0005829">
    <property type="term" value="C:cytosol"/>
    <property type="evidence" value="ECO:0007669"/>
    <property type="project" value="TreeGrafter"/>
</dbReference>
<dbReference type="PANTHER" id="PTHR47959:SF13">
    <property type="entry name" value="ATP-DEPENDENT RNA HELICASE RHLE"/>
    <property type="match status" value="1"/>
</dbReference>
<dbReference type="PANTHER" id="PTHR47959">
    <property type="entry name" value="ATP-DEPENDENT RNA HELICASE RHLE-RELATED"/>
    <property type="match status" value="1"/>
</dbReference>
<reference evidence="11 12" key="1">
    <citation type="submission" date="2020-05" db="EMBL/GenBank/DDBJ databases">
        <title>Actinomyces sp. zg-325.</title>
        <authorList>
            <person name="Yang C."/>
        </authorList>
    </citation>
    <scope>NUCLEOTIDE SEQUENCE [LARGE SCALE GENOMIC DNA]</scope>
    <source>
        <strain evidence="12">zg-325</strain>
    </source>
</reference>
<evidence type="ECO:0000256" key="3">
    <source>
        <dbReference type="ARBA" id="ARBA00022806"/>
    </source>
</evidence>
<dbReference type="Pfam" id="PF00270">
    <property type="entry name" value="DEAD"/>
    <property type="match status" value="1"/>
</dbReference>
<sequence length="520" mass="54301">MRAGDAVEPRYRHPAALRPPTGGAAPIQTGPLVPATRKRPSAPATSSTASGSAAQAPAPTFAGLGVDPDLVADLAARGFTAPFPIQSATLPDTLAGRDVLGRGRTGSGKTLAFSLPLVQRLADEDCARAGHPIGLVLAPTRELALQIAETIKPLAAALDLTVTTIFGGVNQNPQVKALRAGVDIVVACPGRLLDLIAQGHCSLDEVSITIIDEADHMADLGFLPSVRRILRATPAGGQRMLFSATLDNGVDAIVREFLHNPLQHAVDPASSPVTDMEHRVWLLADKTAKDGVVIRLASGTGQRILFTRTKHLARRLARKLVTAGIPAVELQGNMSQGARERAMGAFTSGAVRVMVATDIAARGIDVSGVELVVHVDPPAEHKAYLHRSGRTARAGASGTVVTLVLPEQRKDVQVLLKKARIKAEMERVRPDDGAVTALVGEQAELVAAEDMPDGVAIKGGRPTGAGAQAPARGAHGRRAGEASRAGSRHGARHGGRRTGAGQKPPQGQKRSSRRGRRSGR</sequence>
<dbReference type="InterPro" id="IPR027417">
    <property type="entry name" value="P-loop_NTPase"/>
</dbReference>
<dbReference type="CDD" id="cd00268">
    <property type="entry name" value="DEADc"/>
    <property type="match status" value="1"/>
</dbReference>
<dbReference type="PROSITE" id="PS51194">
    <property type="entry name" value="HELICASE_CTER"/>
    <property type="match status" value="1"/>
</dbReference>
<feature type="region of interest" description="Disordered" evidence="7">
    <location>
        <begin position="454"/>
        <end position="520"/>
    </location>
</feature>
<dbReference type="CDD" id="cd18787">
    <property type="entry name" value="SF2_C_DEAD"/>
    <property type="match status" value="1"/>
</dbReference>
<dbReference type="InterPro" id="IPR011545">
    <property type="entry name" value="DEAD/DEAH_box_helicase_dom"/>
</dbReference>
<dbReference type="KEGG" id="amam:HPC72_01415"/>
<accession>A0A6M8B864</accession>
<proteinExistence type="inferred from homology"/>
<dbReference type="InterPro" id="IPR044742">
    <property type="entry name" value="DEAD/DEAH_RhlB"/>
</dbReference>
<dbReference type="AlphaFoldDB" id="A0A6M8B864"/>
<evidence type="ECO:0000313" key="12">
    <source>
        <dbReference type="Proteomes" id="UP000504752"/>
    </source>
</evidence>
<dbReference type="RefSeq" id="WP_159523720.1">
    <property type="nucleotide sequence ID" value="NZ_CP053642.1"/>
</dbReference>
<dbReference type="InterPro" id="IPR014014">
    <property type="entry name" value="RNA_helicase_DEAD_Q_motif"/>
</dbReference>
<feature type="domain" description="Helicase ATP-binding" evidence="8">
    <location>
        <begin position="90"/>
        <end position="264"/>
    </location>
</feature>
<feature type="domain" description="Helicase C-terminal" evidence="9">
    <location>
        <begin position="275"/>
        <end position="436"/>
    </location>
</feature>
<evidence type="ECO:0000256" key="4">
    <source>
        <dbReference type="ARBA" id="ARBA00022840"/>
    </source>
</evidence>
<keyword evidence="12" id="KW-1185">Reference proteome</keyword>
<dbReference type="Pfam" id="PF00271">
    <property type="entry name" value="Helicase_C"/>
    <property type="match status" value="1"/>
</dbReference>
<dbReference type="Gene3D" id="3.40.50.300">
    <property type="entry name" value="P-loop containing nucleotide triphosphate hydrolases"/>
    <property type="match status" value="2"/>
</dbReference>
<keyword evidence="3 11" id="KW-0347">Helicase</keyword>
<gene>
    <name evidence="11" type="ORF">HPC72_01415</name>
</gene>
<dbReference type="InterPro" id="IPR014001">
    <property type="entry name" value="Helicase_ATP-bd"/>
</dbReference>
<dbReference type="InterPro" id="IPR001650">
    <property type="entry name" value="Helicase_C-like"/>
</dbReference>
<dbReference type="GO" id="GO:0005524">
    <property type="term" value="F:ATP binding"/>
    <property type="evidence" value="ECO:0007669"/>
    <property type="project" value="UniProtKB-KW"/>
</dbReference>
<evidence type="ECO:0000259" key="10">
    <source>
        <dbReference type="PROSITE" id="PS51195"/>
    </source>
</evidence>
<feature type="region of interest" description="Disordered" evidence="7">
    <location>
        <begin position="1"/>
        <end position="56"/>
    </location>
</feature>
<organism evidence="11 12">
    <name type="scientific">Actinomyces marmotae</name>
    <dbReference type="NCBI Taxonomy" id="2737173"/>
    <lineage>
        <taxon>Bacteria</taxon>
        <taxon>Bacillati</taxon>
        <taxon>Actinomycetota</taxon>
        <taxon>Actinomycetes</taxon>
        <taxon>Actinomycetales</taxon>
        <taxon>Actinomycetaceae</taxon>
        <taxon>Actinomyces</taxon>
    </lineage>
</organism>
<feature type="compositionally biased region" description="Low complexity" evidence="7">
    <location>
        <begin position="464"/>
        <end position="473"/>
    </location>
</feature>
<evidence type="ECO:0000256" key="5">
    <source>
        <dbReference type="ARBA" id="ARBA00038437"/>
    </source>
</evidence>
<evidence type="ECO:0000259" key="8">
    <source>
        <dbReference type="PROSITE" id="PS51192"/>
    </source>
</evidence>
<evidence type="ECO:0000256" key="7">
    <source>
        <dbReference type="SAM" id="MobiDB-lite"/>
    </source>
</evidence>
<keyword evidence="2" id="KW-0378">Hydrolase</keyword>
<feature type="compositionally biased region" description="Basic residues" evidence="7">
    <location>
        <begin position="486"/>
        <end position="496"/>
    </location>
</feature>
<dbReference type="SUPFAM" id="SSF52540">
    <property type="entry name" value="P-loop containing nucleoside triphosphate hydrolases"/>
    <property type="match status" value="1"/>
</dbReference>
<dbReference type="InterPro" id="IPR050079">
    <property type="entry name" value="DEAD_box_RNA_helicase"/>
</dbReference>
<evidence type="ECO:0000256" key="1">
    <source>
        <dbReference type="ARBA" id="ARBA00022741"/>
    </source>
</evidence>
<dbReference type="Proteomes" id="UP000504752">
    <property type="component" value="Chromosome"/>
</dbReference>
<feature type="compositionally biased region" description="Low complexity" evidence="7">
    <location>
        <begin position="41"/>
        <end position="56"/>
    </location>
</feature>
<keyword evidence="4" id="KW-0067">ATP-binding</keyword>
<dbReference type="SMART" id="SM00487">
    <property type="entry name" value="DEXDc"/>
    <property type="match status" value="1"/>
</dbReference>
<feature type="short sequence motif" description="Q motif" evidence="6">
    <location>
        <begin position="59"/>
        <end position="87"/>
    </location>
</feature>
<dbReference type="SMART" id="SM00490">
    <property type="entry name" value="HELICc"/>
    <property type="match status" value="1"/>
</dbReference>
<keyword evidence="1" id="KW-0547">Nucleotide-binding</keyword>
<dbReference type="PROSITE" id="PS51192">
    <property type="entry name" value="HELICASE_ATP_BIND_1"/>
    <property type="match status" value="1"/>
</dbReference>
<dbReference type="PROSITE" id="PS51195">
    <property type="entry name" value="Q_MOTIF"/>
    <property type="match status" value="1"/>
</dbReference>
<name>A0A6M8B864_9ACTO</name>
<protein>
    <submittedName>
        <fullName evidence="11">DEAD/DEAH box helicase</fullName>
    </submittedName>
</protein>